<evidence type="ECO:0000313" key="3">
    <source>
        <dbReference type="Proteomes" id="UP000199013"/>
    </source>
</evidence>
<keyword evidence="3" id="KW-1185">Reference proteome</keyword>
<proteinExistence type="predicted"/>
<gene>
    <name evidence="2" type="ORF">FDG2_0126</name>
</gene>
<feature type="region of interest" description="Disordered" evidence="1">
    <location>
        <begin position="1"/>
        <end position="20"/>
    </location>
</feature>
<accession>A0A1C3NSX4</accession>
<sequence length="95" mass="10669">MSRTLVATPDPDEPDGRRFRNGQRVRAVRNGTVRRGRIVADPSGLVRDFQIGPLPDRKGSRSGRTTRFAWVDGRDFSGPELLSTDNLYDDPEADR</sequence>
<reference evidence="3" key="1">
    <citation type="submission" date="2016-02" db="EMBL/GenBank/DDBJ databases">
        <authorList>
            <person name="Wibberg D."/>
        </authorList>
    </citation>
    <scope>NUCLEOTIDE SEQUENCE [LARGE SCALE GENOMIC DNA]</scope>
</reference>
<dbReference type="AlphaFoldDB" id="A0A1C3NSX4"/>
<name>A0A1C3NSX4_9ACTN</name>
<organism evidence="2 3">
    <name type="scientific">Candidatus Protofrankia californiensis</name>
    <dbReference type="NCBI Taxonomy" id="1839754"/>
    <lineage>
        <taxon>Bacteria</taxon>
        <taxon>Bacillati</taxon>
        <taxon>Actinomycetota</taxon>
        <taxon>Actinomycetes</taxon>
        <taxon>Frankiales</taxon>
        <taxon>Frankiaceae</taxon>
        <taxon>Protofrankia</taxon>
    </lineage>
</organism>
<protein>
    <submittedName>
        <fullName evidence="2">Uncharacterized protein</fullName>
    </submittedName>
</protein>
<feature type="region of interest" description="Disordered" evidence="1">
    <location>
        <begin position="74"/>
        <end position="95"/>
    </location>
</feature>
<evidence type="ECO:0000313" key="2">
    <source>
        <dbReference type="EMBL" id="SBW17240.1"/>
    </source>
</evidence>
<dbReference type="EMBL" id="FLUV01000053">
    <property type="protein sequence ID" value="SBW17240.1"/>
    <property type="molecule type" value="Genomic_DNA"/>
</dbReference>
<dbReference type="Proteomes" id="UP000199013">
    <property type="component" value="Unassembled WGS sequence"/>
</dbReference>
<evidence type="ECO:0000256" key="1">
    <source>
        <dbReference type="SAM" id="MobiDB-lite"/>
    </source>
</evidence>